<dbReference type="Proteomes" id="UP000318878">
    <property type="component" value="Unassembled WGS sequence"/>
</dbReference>
<dbReference type="GO" id="GO:0006313">
    <property type="term" value="P:DNA transposition"/>
    <property type="evidence" value="ECO:0007669"/>
    <property type="project" value="InterPro"/>
</dbReference>
<dbReference type="GO" id="GO:0003677">
    <property type="term" value="F:DNA binding"/>
    <property type="evidence" value="ECO:0007669"/>
    <property type="project" value="InterPro"/>
</dbReference>
<name>A0A5C5V8Y9_9BACT</name>
<dbReference type="InterPro" id="IPR036515">
    <property type="entry name" value="Transposase_17_sf"/>
</dbReference>
<gene>
    <name evidence="1" type="ORF">Enr8_17030</name>
</gene>
<dbReference type="GO" id="GO:0004803">
    <property type="term" value="F:transposase activity"/>
    <property type="evidence" value="ECO:0007669"/>
    <property type="project" value="InterPro"/>
</dbReference>
<keyword evidence="2" id="KW-1185">Reference proteome</keyword>
<accession>A0A5C5V8Y9</accession>
<comment type="caution">
    <text evidence="1">The sequence shown here is derived from an EMBL/GenBank/DDBJ whole genome shotgun (WGS) entry which is preliminary data.</text>
</comment>
<dbReference type="Gene3D" id="3.30.70.1290">
    <property type="entry name" value="Transposase IS200-like"/>
    <property type="match status" value="1"/>
</dbReference>
<protein>
    <recommendedName>
        <fullName evidence="3">Transposase IS200-like domain-containing protein</fullName>
    </recommendedName>
</protein>
<evidence type="ECO:0000313" key="1">
    <source>
        <dbReference type="EMBL" id="TWT34309.1"/>
    </source>
</evidence>
<evidence type="ECO:0000313" key="2">
    <source>
        <dbReference type="Proteomes" id="UP000318878"/>
    </source>
</evidence>
<sequence>MLVEARSPLLDELTVRTRPGVHCFRFWQEGSGYDLNLYERAAVEAAINYIHENPVRRGLCRRAVDWKWSSVRFHLRGEIEPHLPTLSRLPAEFLDGGGVQTPNLR</sequence>
<proteinExistence type="predicted"/>
<evidence type="ECO:0008006" key="3">
    <source>
        <dbReference type="Google" id="ProtNLM"/>
    </source>
</evidence>
<dbReference type="EMBL" id="SJPF01000002">
    <property type="protein sequence ID" value="TWT34309.1"/>
    <property type="molecule type" value="Genomic_DNA"/>
</dbReference>
<dbReference type="AlphaFoldDB" id="A0A5C5V8Y9"/>
<organism evidence="1 2">
    <name type="scientific">Blastopirellula retiformator</name>
    <dbReference type="NCBI Taxonomy" id="2527970"/>
    <lineage>
        <taxon>Bacteria</taxon>
        <taxon>Pseudomonadati</taxon>
        <taxon>Planctomycetota</taxon>
        <taxon>Planctomycetia</taxon>
        <taxon>Pirellulales</taxon>
        <taxon>Pirellulaceae</taxon>
        <taxon>Blastopirellula</taxon>
    </lineage>
</organism>
<reference evidence="1 2" key="1">
    <citation type="submission" date="2019-02" db="EMBL/GenBank/DDBJ databases">
        <title>Deep-cultivation of Planctomycetes and their phenomic and genomic characterization uncovers novel biology.</title>
        <authorList>
            <person name="Wiegand S."/>
            <person name="Jogler M."/>
            <person name="Boedeker C."/>
            <person name="Pinto D."/>
            <person name="Vollmers J."/>
            <person name="Rivas-Marin E."/>
            <person name="Kohn T."/>
            <person name="Peeters S.H."/>
            <person name="Heuer A."/>
            <person name="Rast P."/>
            <person name="Oberbeckmann S."/>
            <person name="Bunk B."/>
            <person name="Jeske O."/>
            <person name="Meyerdierks A."/>
            <person name="Storesund J.E."/>
            <person name="Kallscheuer N."/>
            <person name="Luecker S."/>
            <person name="Lage O.M."/>
            <person name="Pohl T."/>
            <person name="Merkel B.J."/>
            <person name="Hornburger P."/>
            <person name="Mueller R.-W."/>
            <person name="Bruemmer F."/>
            <person name="Labrenz M."/>
            <person name="Spormann A.M."/>
            <person name="Op Den Camp H."/>
            <person name="Overmann J."/>
            <person name="Amann R."/>
            <person name="Jetten M.S.M."/>
            <person name="Mascher T."/>
            <person name="Medema M.H."/>
            <person name="Devos D.P."/>
            <person name="Kaster A.-K."/>
            <person name="Ovreas L."/>
            <person name="Rohde M."/>
            <person name="Galperin M.Y."/>
            <person name="Jogler C."/>
        </authorList>
    </citation>
    <scope>NUCLEOTIDE SEQUENCE [LARGE SCALE GENOMIC DNA]</scope>
    <source>
        <strain evidence="1 2">Enr8</strain>
    </source>
</reference>